<organism evidence="1 2">
    <name type="scientific">Ancylobacter mangrovi</name>
    <dbReference type="NCBI Taxonomy" id="2972472"/>
    <lineage>
        <taxon>Bacteria</taxon>
        <taxon>Pseudomonadati</taxon>
        <taxon>Pseudomonadota</taxon>
        <taxon>Alphaproteobacteria</taxon>
        <taxon>Hyphomicrobiales</taxon>
        <taxon>Xanthobacteraceae</taxon>
        <taxon>Ancylobacter</taxon>
    </lineage>
</organism>
<dbReference type="EMBL" id="JANTHZ010000015">
    <property type="protein sequence ID" value="MCS0497849.1"/>
    <property type="molecule type" value="Genomic_DNA"/>
</dbReference>
<sequence length="408" mass="42223">MGSWLAAQGLAGSTAGADFVRGIYWLPNPVSGLPTRASQAEWFASFMAAGTSSRTYWDASGKLRSNLAANQPRFSWESGRRRLVLEDALTNKLECRKHNPVDAGKIAVGAPPAGATYGVADRPDEIAAMGLDPICTNGKVYFADNPSGSGAPFFIYPVGLTGNVNPHTLDLFGWSTGAGTKPTLRLESGGTGAKIIESSPGRVTCPGLTPGSSSDRIVIIVWPGTTVFFILPGLYEQAFAPHAPIPGDALAAVTRPIESFQILPAIVSMLAGGATALVRGKLTTPAPNARVLGGRSSVALISRGPSDANITAYNQVVALRADSDDGGFSSDFGAVFAGSNAPSRKVCLNGSAIAEDANETGVTDGVVYLGRCAALSAPVGSGFYDQTAWFPEIADNARIQSLAVPYAA</sequence>
<gene>
    <name evidence="1" type="ORF">NVS89_22420</name>
</gene>
<reference evidence="1" key="1">
    <citation type="submission" date="2022-08" db="EMBL/GenBank/DDBJ databases">
        <authorList>
            <person name="Li F."/>
        </authorList>
    </citation>
    <scope>NUCLEOTIDE SEQUENCE</scope>
    <source>
        <strain evidence="1">MQZ15Z-1</strain>
    </source>
</reference>
<dbReference type="RefSeq" id="WP_258735005.1">
    <property type="nucleotide sequence ID" value="NZ_JANTHZ010000015.1"/>
</dbReference>
<evidence type="ECO:0000313" key="2">
    <source>
        <dbReference type="Proteomes" id="UP001151088"/>
    </source>
</evidence>
<protein>
    <submittedName>
        <fullName evidence="1">Uncharacterized protein</fullName>
    </submittedName>
</protein>
<accession>A0A9X2PFR0</accession>
<name>A0A9X2PFR0_9HYPH</name>
<keyword evidence="2" id="KW-1185">Reference proteome</keyword>
<dbReference type="Proteomes" id="UP001151088">
    <property type="component" value="Unassembled WGS sequence"/>
</dbReference>
<evidence type="ECO:0000313" key="1">
    <source>
        <dbReference type="EMBL" id="MCS0497849.1"/>
    </source>
</evidence>
<dbReference type="AlphaFoldDB" id="A0A9X2PFR0"/>
<proteinExistence type="predicted"/>
<comment type="caution">
    <text evidence="1">The sequence shown here is derived from an EMBL/GenBank/DDBJ whole genome shotgun (WGS) entry which is preliminary data.</text>
</comment>